<feature type="transmembrane region" description="Helical" evidence="1">
    <location>
        <begin position="64"/>
        <end position="84"/>
    </location>
</feature>
<keyword evidence="1" id="KW-0472">Membrane</keyword>
<keyword evidence="1" id="KW-0812">Transmembrane</keyword>
<evidence type="ECO:0000313" key="3">
    <source>
        <dbReference type="Proteomes" id="UP000253324"/>
    </source>
</evidence>
<accession>A0A368YJB3</accession>
<organism evidence="2 3">
    <name type="scientific">Phyllobacterium bourgognense</name>
    <dbReference type="NCBI Taxonomy" id="314236"/>
    <lineage>
        <taxon>Bacteria</taxon>
        <taxon>Pseudomonadati</taxon>
        <taxon>Pseudomonadota</taxon>
        <taxon>Alphaproteobacteria</taxon>
        <taxon>Hyphomicrobiales</taxon>
        <taxon>Phyllobacteriaceae</taxon>
        <taxon>Phyllobacterium</taxon>
    </lineage>
</organism>
<feature type="transmembrane region" description="Helical" evidence="1">
    <location>
        <begin position="96"/>
        <end position="114"/>
    </location>
</feature>
<gene>
    <name evidence="2" type="ORF">C7476_11445</name>
</gene>
<dbReference type="InterPro" id="IPR025576">
    <property type="entry name" value="YwiC"/>
</dbReference>
<dbReference type="Pfam" id="PF14256">
    <property type="entry name" value="YwiC"/>
    <property type="match status" value="1"/>
</dbReference>
<feature type="transmembrane region" description="Helical" evidence="1">
    <location>
        <begin position="28"/>
        <end position="52"/>
    </location>
</feature>
<feature type="transmembrane region" description="Helical" evidence="1">
    <location>
        <begin position="120"/>
        <end position="137"/>
    </location>
</feature>
<sequence>MLKLLAPLFTSVAAGEVGLVISRLKRNAIFSGVIAVLATIGVIFLVVAAYIALAERYGDMRASLILAGSAFGLAIITYIVMKFVERAARNRQRERAKVDTSALLTVAALAAAPVVLRSRALMLLAVPLVAFGGLSLLTKPKKKKKRRPEDTSSLGKDI</sequence>
<dbReference type="AlphaFoldDB" id="A0A368YJB3"/>
<evidence type="ECO:0000313" key="2">
    <source>
        <dbReference type="EMBL" id="RCW80331.1"/>
    </source>
</evidence>
<proteinExistence type="predicted"/>
<protein>
    <submittedName>
        <fullName evidence="2">Uncharacterized protein</fullName>
    </submittedName>
</protein>
<keyword evidence="3" id="KW-1185">Reference proteome</keyword>
<keyword evidence="1" id="KW-1133">Transmembrane helix</keyword>
<evidence type="ECO:0000256" key="1">
    <source>
        <dbReference type="SAM" id="Phobius"/>
    </source>
</evidence>
<reference evidence="2 3" key="1">
    <citation type="submission" date="2018-07" db="EMBL/GenBank/DDBJ databases">
        <title>Genomic Encyclopedia of Type Strains, Phase III (KMG-III): the genomes of soil and plant-associated and newly described type strains.</title>
        <authorList>
            <person name="Whitman W."/>
        </authorList>
    </citation>
    <scope>NUCLEOTIDE SEQUENCE [LARGE SCALE GENOMIC DNA]</scope>
    <source>
        <strain evidence="2 3">31-25a</strain>
    </source>
</reference>
<dbReference type="EMBL" id="QPJM01000014">
    <property type="protein sequence ID" value="RCW80331.1"/>
    <property type="molecule type" value="Genomic_DNA"/>
</dbReference>
<dbReference type="Proteomes" id="UP000253324">
    <property type="component" value="Unassembled WGS sequence"/>
</dbReference>
<comment type="caution">
    <text evidence="2">The sequence shown here is derived from an EMBL/GenBank/DDBJ whole genome shotgun (WGS) entry which is preliminary data.</text>
</comment>
<name>A0A368YJB3_9HYPH</name>